<comment type="caution">
    <text evidence="11">The sequence shown here is derived from an EMBL/GenBank/DDBJ whole genome shotgun (WGS) entry which is preliminary data.</text>
</comment>
<dbReference type="Gene3D" id="3.30.160.60">
    <property type="entry name" value="Classic Zinc Finger"/>
    <property type="match status" value="2"/>
</dbReference>
<name>A0AAV2QIZ5_MEGNR</name>
<evidence type="ECO:0000256" key="8">
    <source>
        <dbReference type="ARBA" id="ARBA00023242"/>
    </source>
</evidence>
<keyword evidence="4 9" id="KW-0863">Zinc-finger</keyword>
<dbReference type="EMBL" id="CAXKWB010006745">
    <property type="protein sequence ID" value="CAL4084178.1"/>
    <property type="molecule type" value="Genomic_DNA"/>
</dbReference>
<proteinExistence type="predicted"/>
<feature type="non-terminal residue" evidence="11">
    <location>
        <position position="1"/>
    </location>
</feature>
<comment type="subcellular location">
    <subcellularLocation>
        <location evidence="1">Nucleus</location>
    </subcellularLocation>
</comment>
<dbReference type="SUPFAM" id="SSF57667">
    <property type="entry name" value="beta-beta-alpha zinc fingers"/>
    <property type="match status" value="1"/>
</dbReference>
<keyword evidence="12" id="KW-1185">Reference proteome</keyword>
<evidence type="ECO:0000259" key="10">
    <source>
        <dbReference type="PROSITE" id="PS50157"/>
    </source>
</evidence>
<evidence type="ECO:0000256" key="3">
    <source>
        <dbReference type="ARBA" id="ARBA00022737"/>
    </source>
</evidence>
<feature type="domain" description="C2H2-type" evidence="10">
    <location>
        <begin position="12"/>
        <end position="39"/>
    </location>
</feature>
<evidence type="ECO:0000256" key="7">
    <source>
        <dbReference type="ARBA" id="ARBA00023163"/>
    </source>
</evidence>
<keyword evidence="5" id="KW-0862">Zinc</keyword>
<dbReference type="FunFam" id="3.30.160.60:FF:000446">
    <property type="entry name" value="Zinc finger protein"/>
    <property type="match status" value="1"/>
</dbReference>
<keyword evidence="3" id="KW-0677">Repeat</keyword>
<dbReference type="Proteomes" id="UP001497623">
    <property type="component" value="Unassembled WGS sequence"/>
</dbReference>
<dbReference type="GO" id="GO:0000978">
    <property type="term" value="F:RNA polymerase II cis-regulatory region sequence-specific DNA binding"/>
    <property type="evidence" value="ECO:0007669"/>
    <property type="project" value="TreeGrafter"/>
</dbReference>
<dbReference type="PANTHER" id="PTHR24399">
    <property type="entry name" value="ZINC FINGER AND BTB DOMAIN-CONTAINING"/>
    <property type="match status" value="1"/>
</dbReference>
<feature type="non-terminal residue" evidence="11">
    <location>
        <position position="175"/>
    </location>
</feature>
<dbReference type="FunFam" id="3.30.160.60:FF:000624">
    <property type="entry name" value="zinc finger protein 697"/>
    <property type="match status" value="1"/>
</dbReference>
<dbReference type="Pfam" id="PF00096">
    <property type="entry name" value="zf-C2H2"/>
    <property type="match status" value="1"/>
</dbReference>
<keyword evidence="6" id="KW-0805">Transcription regulation</keyword>
<protein>
    <recommendedName>
        <fullName evidence="10">C2H2-type domain-containing protein</fullName>
    </recommendedName>
</protein>
<evidence type="ECO:0000256" key="1">
    <source>
        <dbReference type="ARBA" id="ARBA00004123"/>
    </source>
</evidence>
<dbReference type="PROSITE" id="PS50157">
    <property type="entry name" value="ZINC_FINGER_C2H2_2"/>
    <property type="match status" value="2"/>
</dbReference>
<gene>
    <name evidence="11" type="ORF">MNOR_LOCUS12341</name>
</gene>
<keyword evidence="8" id="KW-0539">Nucleus</keyword>
<dbReference type="AlphaFoldDB" id="A0AAV2QIZ5"/>
<evidence type="ECO:0000256" key="6">
    <source>
        <dbReference type="ARBA" id="ARBA00023015"/>
    </source>
</evidence>
<evidence type="ECO:0000256" key="9">
    <source>
        <dbReference type="PROSITE-ProRule" id="PRU00042"/>
    </source>
</evidence>
<dbReference type="GO" id="GO:0005654">
    <property type="term" value="C:nucleoplasm"/>
    <property type="evidence" value="ECO:0007669"/>
    <property type="project" value="TreeGrafter"/>
</dbReference>
<dbReference type="PROSITE" id="PS00028">
    <property type="entry name" value="ZINC_FINGER_C2H2_1"/>
    <property type="match status" value="2"/>
</dbReference>
<dbReference type="PANTHER" id="PTHR24399:SF23">
    <property type="entry name" value="C2H2-TYPE DOMAIN-CONTAINING PROTEIN"/>
    <property type="match status" value="1"/>
</dbReference>
<keyword evidence="2" id="KW-0479">Metal-binding</keyword>
<dbReference type="GO" id="GO:0001227">
    <property type="term" value="F:DNA-binding transcription repressor activity, RNA polymerase II-specific"/>
    <property type="evidence" value="ECO:0007669"/>
    <property type="project" value="TreeGrafter"/>
</dbReference>
<organism evidence="11 12">
    <name type="scientific">Meganyctiphanes norvegica</name>
    <name type="common">Northern krill</name>
    <name type="synonym">Thysanopoda norvegica</name>
    <dbReference type="NCBI Taxonomy" id="48144"/>
    <lineage>
        <taxon>Eukaryota</taxon>
        <taxon>Metazoa</taxon>
        <taxon>Ecdysozoa</taxon>
        <taxon>Arthropoda</taxon>
        <taxon>Crustacea</taxon>
        <taxon>Multicrustacea</taxon>
        <taxon>Malacostraca</taxon>
        <taxon>Eumalacostraca</taxon>
        <taxon>Eucarida</taxon>
        <taxon>Euphausiacea</taxon>
        <taxon>Euphausiidae</taxon>
        <taxon>Meganyctiphanes</taxon>
    </lineage>
</organism>
<accession>A0AAV2QIZ5</accession>
<dbReference type="InterPro" id="IPR013087">
    <property type="entry name" value="Znf_C2H2_type"/>
</dbReference>
<dbReference type="GO" id="GO:0008270">
    <property type="term" value="F:zinc ion binding"/>
    <property type="evidence" value="ECO:0007669"/>
    <property type="project" value="UniProtKB-KW"/>
</dbReference>
<dbReference type="GO" id="GO:0002682">
    <property type="term" value="P:regulation of immune system process"/>
    <property type="evidence" value="ECO:0007669"/>
    <property type="project" value="TreeGrafter"/>
</dbReference>
<evidence type="ECO:0000256" key="5">
    <source>
        <dbReference type="ARBA" id="ARBA00022833"/>
    </source>
</evidence>
<evidence type="ECO:0000313" key="11">
    <source>
        <dbReference type="EMBL" id="CAL4084178.1"/>
    </source>
</evidence>
<evidence type="ECO:0000256" key="2">
    <source>
        <dbReference type="ARBA" id="ARBA00022723"/>
    </source>
</evidence>
<evidence type="ECO:0000256" key="4">
    <source>
        <dbReference type="ARBA" id="ARBA00022771"/>
    </source>
</evidence>
<keyword evidence="7" id="KW-0804">Transcription</keyword>
<evidence type="ECO:0000313" key="12">
    <source>
        <dbReference type="Proteomes" id="UP001497623"/>
    </source>
</evidence>
<dbReference type="GO" id="GO:0001817">
    <property type="term" value="P:regulation of cytokine production"/>
    <property type="evidence" value="ECO:0007669"/>
    <property type="project" value="TreeGrafter"/>
</dbReference>
<reference evidence="11 12" key="1">
    <citation type="submission" date="2024-05" db="EMBL/GenBank/DDBJ databases">
        <authorList>
            <person name="Wallberg A."/>
        </authorList>
    </citation>
    <scope>NUCLEOTIDE SEQUENCE [LARGE SCALE GENOMIC DNA]</scope>
</reference>
<dbReference type="InterPro" id="IPR036236">
    <property type="entry name" value="Znf_C2H2_sf"/>
</dbReference>
<sequence length="175" mass="20224">KHKLQHGPPPPQTCKVCNERFSESVALKRHMMLHTGEKPYTCDQCFKTCLDQTTLKRHMYKHMYKPLEQKTKQVRQRKRNPGVKKAITAVPAHKKWPPTEYQVPLVAENGHSSLVHQTWTINAEDTSSQPALSHPPLSQTSFHPFTATQYSNFVNNAWPSTLDPDELRRRLLNSF</sequence>
<feature type="domain" description="C2H2-type" evidence="10">
    <location>
        <begin position="40"/>
        <end position="62"/>
    </location>
</feature>
<dbReference type="SMART" id="SM00355">
    <property type="entry name" value="ZnF_C2H2"/>
    <property type="match status" value="2"/>
</dbReference>